<evidence type="ECO:0000256" key="6">
    <source>
        <dbReference type="ARBA" id="ARBA00023163"/>
    </source>
</evidence>
<evidence type="ECO:0000256" key="4">
    <source>
        <dbReference type="ARBA" id="ARBA00023015"/>
    </source>
</evidence>
<dbReference type="InterPro" id="IPR036864">
    <property type="entry name" value="Zn2-C6_fun-type_DNA-bd_sf"/>
</dbReference>
<dbReference type="Proteomes" id="UP001240678">
    <property type="component" value="Unassembled WGS sequence"/>
</dbReference>
<sequence length="782" mass="87031">MPASNIEARQGRGTCRTCTNCRRKKIRCDGQRPRCHACQAKGTECTFPQDARKSATRLRKADVLSLQHQLDALRSRFETSPTFSRPLPQNHGPAVAMPLAPPLAPSSLTSQQHPAPDDEVDDGVDNEVENELGNEVENELDNELDNEVENELGNEVENELDNELDNEVENELDEATSTAKPGSVASTSQRYGLTSLLHDHSPVSSRHRHQSQSPRPPMASGTRSTTTASCMSEPLSDELCRAYVVSNAALGRQAESTLRSNPSLLANIDFDLLPADAALHLLDLHWNRQHMSYLLTYRPAIMDSLIRNGPHVNSLLLNAIYLQSSLYSDRPGIRTPFGADEAATGQVNFYARFKALLPTFIDKPSIPTIVALLTCGSCLVPHGQQSAGWVFCGMAYRMMIDIGIHLDSSGRAATSTSPSATAIEMEMANRLYWGAYVGDKFQSLFLGRSPALHRAAATVSRNYLDSYEEMEVWAPYVDPQAQAPLLVTLDQQHAAAYVPRPAYALSTFRSLLELCDIAADMIEAFYAPSTGARDDRPRGDKRNELRAQLSQWHSSLPSWLHYKPEQDHILPPHQITIHTTYWTLIILTEQALLRGDEDGPALDADSLGKSKRLCVDAALQIWLLVAAYRKAFTLRRAQYGLAYATYCAVVAILQQTDQDCEEYIECIRFFWTALLEYERGCNHGLKRPLRLLRSLMRRMNRLSQLVSVDESNNMVDRTDAVVASSDNLDCMDFRDLLPAGNSLEDFLQPWDESLCQGTTTQGLFNNNTVFGIADDSLMGTYM</sequence>
<keyword evidence="5" id="KW-0238">DNA-binding</keyword>
<feature type="compositionally biased region" description="Polar residues" evidence="8">
    <location>
        <begin position="175"/>
        <end position="187"/>
    </location>
</feature>
<protein>
    <recommendedName>
        <fullName evidence="9">Zn(2)-C6 fungal-type domain-containing protein</fullName>
    </recommendedName>
</protein>
<keyword evidence="6" id="KW-0804">Transcription</keyword>
<dbReference type="EMBL" id="MOOE01000017">
    <property type="protein sequence ID" value="KAK1515346.1"/>
    <property type="molecule type" value="Genomic_DNA"/>
</dbReference>
<feature type="region of interest" description="Disordered" evidence="8">
    <location>
        <begin position="200"/>
        <end position="230"/>
    </location>
</feature>
<dbReference type="SUPFAM" id="SSF57701">
    <property type="entry name" value="Zn2/Cys6 DNA-binding domain"/>
    <property type="match status" value="1"/>
</dbReference>
<dbReference type="CDD" id="cd12148">
    <property type="entry name" value="fungal_TF_MHR"/>
    <property type="match status" value="1"/>
</dbReference>
<dbReference type="GO" id="GO:0005634">
    <property type="term" value="C:nucleus"/>
    <property type="evidence" value="ECO:0007669"/>
    <property type="project" value="UniProtKB-SubCell"/>
</dbReference>
<organism evidence="10 11">
    <name type="scientific">Colletotrichum costaricense</name>
    <dbReference type="NCBI Taxonomy" id="1209916"/>
    <lineage>
        <taxon>Eukaryota</taxon>
        <taxon>Fungi</taxon>
        <taxon>Dikarya</taxon>
        <taxon>Ascomycota</taxon>
        <taxon>Pezizomycotina</taxon>
        <taxon>Sordariomycetes</taxon>
        <taxon>Hypocreomycetidae</taxon>
        <taxon>Glomerellales</taxon>
        <taxon>Glomerellaceae</taxon>
        <taxon>Colletotrichum</taxon>
        <taxon>Colletotrichum acutatum species complex</taxon>
    </lineage>
</organism>
<dbReference type="GO" id="GO:0008270">
    <property type="term" value="F:zinc ion binding"/>
    <property type="evidence" value="ECO:0007669"/>
    <property type="project" value="InterPro"/>
</dbReference>
<accession>A0AAJ0DVC9</accession>
<evidence type="ECO:0000259" key="9">
    <source>
        <dbReference type="PROSITE" id="PS50048"/>
    </source>
</evidence>
<dbReference type="CDD" id="cd00067">
    <property type="entry name" value="GAL4"/>
    <property type="match status" value="1"/>
</dbReference>
<dbReference type="PANTHER" id="PTHR31313:SF86">
    <property type="entry name" value="ZN(2)-C6 FUNGAL-TYPE DOMAIN-CONTAINING PROTEIN"/>
    <property type="match status" value="1"/>
</dbReference>
<dbReference type="PROSITE" id="PS00463">
    <property type="entry name" value="ZN2_CY6_FUNGAL_1"/>
    <property type="match status" value="1"/>
</dbReference>
<dbReference type="PANTHER" id="PTHR31313">
    <property type="entry name" value="TY1 ENHANCER ACTIVATOR"/>
    <property type="match status" value="1"/>
</dbReference>
<dbReference type="GO" id="GO:0003677">
    <property type="term" value="F:DNA binding"/>
    <property type="evidence" value="ECO:0007669"/>
    <property type="project" value="UniProtKB-KW"/>
</dbReference>
<feature type="region of interest" description="Disordered" evidence="8">
    <location>
        <begin position="80"/>
        <end position="125"/>
    </location>
</feature>
<keyword evidence="11" id="KW-1185">Reference proteome</keyword>
<keyword evidence="4" id="KW-0805">Transcription regulation</keyword>
<feature type="compositionally biased region" description="Polar residues" evidence="8">
    <location>
        <begin position="221"/>
        <end position="230"/>
    </location>
</feature>
<evidence type="ECO:0000256" key="8">
    <source>
        <dbReference type="SAM" id="MobiDB-lite"/>
    </source>
</evidence>
<keyword evidence="7" id="KW-0539">Nucleus</keyword>
<dbReference type="Gene3D" id="4.10.240.10">
    <property type="entry name" value="Zn(2)-C6 fungal-type DNA-binding domain"/>
    <property type="match status" value="1"/>
</dbReference>
<comment type="caution">
    <text evidence="10">The sequence shown here is derived from an EMBL/GenBank/DDBJ whole genome shotgun (WGS) entry which is preliminary data.</text>
</comment>
<dbReference type="PROSITE" id="PS50048">
    <property type="entry name" value="ZN2_CY6_FUNGAL_2"/>
    <property type="match status" value="1"/>
</dbReference>
<proteinExistence type="predicted"/>
<dbReference type="Pfam" id="PF04082">
    <property type="entry name" value="Fungal_trans"/>
    <property type="match status" value="1"/>
</dbReference>
<dbReference type="SMART" id="SM00066">
    <property type="entry name" value="GAL4"/>
    <property type="match status" value="1"/>
</dbReference>
<reference evidence="10 11" key="1">
    <citation type="submission" date="2016-10" db="EMBL/GenBank/DDBJ databases">
        <title>The genome sequence of Colletotrichum fioriniae PJ7.</title>
        <authorList>
            <person name="Baroncelli R."/>
        </authorList>
    </citation>
    <scope>NUCLEOTIDE SEQUENCE [LARGE SCALE GENOMIC DNA]</scope>
    <source>
        <strain evidence="10 11">IMI 309622</strain>
    </source>
</reference>
<evidence type="ECO:0000256" key="5">
    <source>
        <dbReference type="ARBA" id="ARBA00023125"/>
    </source>
</evidence>
<comment type="subcellular location">
    <subcellularLocation>
        <location evidence="1">Nucleus</location>
    </subcellularLocation>
</comment>
<evidence type="ECO:0000313" key="11">
    <source>
        <dbReference type="Proteomes" id="UP001240678"/>
    </source>
</evidence>
<dbReference type="AlphaFoldDB" id="A0AAJ0DVC9"/>
<dbReference type="RefSeq" id="XP_060308113.1">
    <property type="nucleotide sequence ID" value="XM_060461685.1"/>
</dbReference>
<dbReference type="InterPro" id="IPR007219">
    <property type="entry name" value="XnlR_reg_dom"/>
</dbReference>
<evidence type="ECO:0000256" key="3">
    <source>
        <dbReference type="ARBA" id="ARBA00022833"/>
    </source>
</evidence>
<dbReference type="InterPro" id="IPR001138">
    <property type="entry name" value="Zn2Cys6_DnaBD"/>
</dbReference>
<evidence type="ECO:0000256" key="2">
    <source>
        <dbReference type="ARBA" id="ARBA00022723"/>
    </source>
</evidence>
<dbReference type="InterPro" id="IPR051615">
    <property type="entry name" value="Transcr_Regulatory_Elem"/>
</dbReference>
<evidence type="ECO:0000256" key="7">
    <source>
        <dbReference type="ARBA" id="ARBA00023242"/>
    </source>
</evidence>
<dbReference type="SMART" id="SM00906">
    <property type="entry name" value="Fungal_trans"/>
    <property type="match status" value="1"/>
</dbReference>
<keyword evidence="2" id="KW-0479">Metal-binding</keyword>
<name>A0AAJ0DVC9_9PEZI</name>
<dbReference type="Pfam" id="PF00172">
    <property type="entry name" value="Zn_clus"/>
    <property type="match status" value="1"/>
</dbReference>
<dbReference type="GO" id="GO:0006351">
    <property type="term" value="P:DNA-templated transcription"/>
    <property type="evidence" value="ECO:0007669"/>
    <property type="project" value="InterPro"/>
</dbReference>
<gene>
    <name evidence="10" type="ORF">CCOS01_13539</name>
</gene>
<evidence type="ECO:0000256" key="1">
    <source>
        <dbReference type="ARBA" id="ARBA00004123"/>
    </source>
</evidence>
<feature type="domain" description="Zn(2)-C6 fungal-type" evidence="9">
    <location>
        <begin position="17"/>
        <end position="47"/>
    </location>
</feature>
<dbReference type="GeneID" id="85345232"/>
<keyword evidence="3" id="KW-0862">Zinc</keyword>
<dbReference type="GO" id="GO:0000981">
    <property type="term" value="F:DNA-binding transcription factor activity, RNA polymerase II-specific"/>
    <property type="evidence" value="ECO:0007669"/>
    <property type="project" value="InterPro"/>
</dbReference>
<evidence type="ECO:0000313" key="10">
    <source>
        <dbReference type="EMBL" id="KAK1515346.1"/>
    </source>
</evidence>
<feature type="region of interest" description="Disordered" evidence="8">
    <location>
        <begin position="168"/>
        <end position="187"/>
    </location>
</feature>